<dbReference type="Pfam" id="PF04669">
    <property type="entry name" value="PBDC1"/>
    <property type="match status" value="1"/>
</dbReference>
<dbReference type="InterPro" id="IPR023139">
    <property type="entry name" value="PBDC1-like_dom_sf"/>
</dbReference>
<dbReference type="EMBL" id="OU015566">
    <property type="protein sequence ID" value="CAG5105128.1"/>
    <property type="molecule type" value="Genomic_DNA"/>
</dbReference>
<keyword evidence="3" id="KW-1185">Reference proteome</keyword>
<gene>
    <name evidence="2" type="ORF">OKIOD_LOCUS10624</name>
</gene>
<sequence length="142" mass="16245">MCSNFEGKINTLNDDGTEWLPKAFQQAQVHMKLLLSLGPSKIKFSPLDEKIYESFRNAFPDFDDKWINWMDQFKNDIKAFDSKSLLRKNPEGDYSSQNTTFCLRAQFLAIEIARNKEGLNQKIADAYKRATSGRSGGCCSRC</sequence>
<reference evidence="2 3" key="1">
    <citation type="submission" date="2021-04" db="EMBL/GenBank/DDBJ databases">
        <authorList>
            <person name="Bliznina A."/>
        </authorList>
    </citation>
    <scope>NUCLEOTIDE SEQUENCE [LARGE SCALE GENOMIC DNA]</scope>
</reference>
<dbReference type="PANTHER" id="PTHR13410">
    <property type="entry name" value="PROTEIN PBDC1"/>
    <property type="match status" value="1"/>
</dbReference>
<evidence type="ECO:0000259" key="1">
    <source>
        <dbReference type="Pfam" id="PF04669"/>
    </source>
</evidence>
<accession>A0ABN7SP90</accession>
<dbReference type="Proteomes" id="UP001158576">
    <property type="component" value="Chromosome 1"/>
</dbReference>
<protein>
    <submittedName>
        <fullName evidence="2">Oidioi.mRNA.OKI2018_I69.chr1.g1859.t1.cds</fullName>
    </submittedName>
</protein>
<dbReference type="Gene3D" id="1.10.3560.10">
    <property type="entry name" value="yst0336 like domain"/>
    <property type="match status" value="1"/>
</dbReference>
<feature type="domain" description="Polysaccharide biosynthesis" evidence="1">
    <location>
        <begin position="18"/>
        <end position="123"/>
    </location>
</feature>
<dbReference type="InterPro" id="IPR021148">
    <property type="entry name" value="Polysacc_synth_dom"/>
</dbReference>
<evidence type="ECO:0000313" key="3">
    <source>
        <dbReference type="Proteomes" id="UP001158576"/>
    </source>
</evidence>
<dbReference type="InterPro" id="IPR008476">
    <property type="entry name" value="PBDC1_metazoa/fungi"/>
</dbReference>
<evidence type="ECO:0000313" key="2">
    <source>
        <dbReference type="EMBL" id="CAG5105128.1"/>
    </source>
</evidence>
<proteinExistence type="predicted"/>
<dbReference type="PANTHER" id="PTHR13410:SF9">
    <property type="entry name" value="PROTEIN PBDC1"/>
    <property type="match status" value="1"/>
</dbReference>
<organism evidence="2 3">
    <name type="scientific">Oikopleura dioica</name>
    <name type="common">Tunicate</name>
    <dbReference type="NCBI Taxonomy" id="34765"/>
    <lineage>
        <taxon>Eukaryota</taxon>
        <taxon>Metazoa</taxon>
        <taxon>Chordata</taxon>
        <taxon>Tunicata</taxon>
        <taxon>Appendicularia</taxon>
        <taxon>Copelata</taxon>
        <taxon>Oikopleuridae</taxon>
        <taxon>Oikopleura</taxon>
    </lineage>
</organism>
<name>A0ABN7SP90_OIKDI</name>